<evidence type="ECO:0000313" key="2">
    <source>
        <dbReference type="EMBL" id="GAA0608332.1"/>
    </source>
</evidence>
<feature type="transmembrane region" description="Helical" evidence="1">
    <location>
        <begin position="60"/>
        <end position="81"/>
    </location>
</feature>
<organism evidence="2 3">
    <name type="scientific">Sporichthya brevicatena</name>
    <dbReference type="NCBI Taxonomy" id="171442"/>
    <lineage>
        <taxon>Bacteria</taxon>
        <taxon>Bacillati</taxon>
        <taxon>Actinomycetota</taxon>
        <taxon>Actinomycetes</taxon>
        <taxon>Sporichthyales</taxon>
        <taxon>Sporichthyaceae</taxon>
        <taxon>Sporichthya</taxon>
    </lineage>
</organism>
<accession>A0ABN1GBZ7</accession>
<feature type="transmembrane region" description="Helical" evidence="1">
    <location>
        <begin position="93"/>
        <end position="115"/>
    </location>
</feature>
<feature type="transmembrane region" description="Helical" evidence="1">
    <location>
        <begin position="135"/>
        <end position="157"/>
    </location>
</feature>
<evidence type="ECO:0000256" key="1">
    <source>
        <dbReference type="SAM" id="Phobius"/>
    </source>
</evidence>
<feature type="transmembrane region" description="Helical" evidence="1">
    <location>
        <begin position="196"/>
        <end position="217"/>
    </location>
</feature>
<evidence type="ECO:0000313" key="3">
    <source>
        <dbReference type="Proteomes" id="UP001500957"/>
    </source>
</evidence>
<feature type="transmembrane region" description="Helical" evidence="1">
    <location>
        <begin position="12"/>
        <end position="33"/>
    </location>
</feature>
<keyword evidence="1" id="KW-0812">Transmembrane</keyword>
<sequence>MDLDRRTQQFWLWGGVLSIVAFFVGWVGFAQFLPPFSPGHSAAEAAETFGERRNAIRTGALIMIVGTMLWVPFAAVVAAQTRVRDGRRPVNEWVQIAAAATSTAVILVAMMFWVVACFRPERDPELTQMLVDAGFIFAIMPFIMFVVWNLGVTLAILTDTRESPAYPRWVAYFSVWCAVLYLPGGALAYFHDGPFAWNGLVAFFLPAIAFFIWILVMTVMTFDSIRRADLPALRTADVPALVEQTA</sequence>
<dbReference type="EMBL" id="BAAAHE010000007">
    <property type="protein sequence ID" value="GAA0608332.1"/>
    <property type="molecule type" value="Genomic_DNA"/>
</dbReference>
<keyword evidence="3" id="KW-1185">Reference proteome</keyword>
<gene>
    <name evidence="2" type="ORF">GCM10009547_07860</name>
</gene>
<evidence type="ECO:0008006" key="4">
    <source>
        <dbReference type="Google" id="ProtNLM"/>
    </source>
</evidence>
<comment type="caution">
    <text evidence="2">The sequence shown here is derived from an EMBL/GenBank/DDBJ whole genome shotgun (WGS) entry which is preliminary data.</text>
</comment>
<reference evidence="2 3" key="1">
    <citation type="journal article" date="2019" name="Int. J. Syst. Evol. Microbiol.">
        <title>The Global Catalogue of Microorganisms (GCM) 10K type strain sequencing project: providing services to taxonomists for standard genome sequencing and annotation.</title>
        <authorList>
            <consortium name="The Broad Institute Genomics Platform"/>
            <consortium name="The Broad Institute Genome Sequencing Center for Infectious Disease"/>
            <person name="Wu L."/>
            <person name="Ma J."/>
        </authorList>
    </citation>
    <scope>NUCLEOTIDE SEQUENCE [LARGE SCALE GENOMIC DNA]</scope>
    <source>
        <strain evidence="2 3">JCM 10671</strain>
    </source>
</reference>
<dbReference type="Proteomes" id="UP001500957">
    <property type="component" value="Unassembled WGS sequence"/>
</dbReference>
<keyword evidence="1" id="KW-1133">Transmembrane helix</keyword>
<feature type="transmembrane region" description="Helical" evidence="1">
    <location>
        <begin position="169"/>
        <end position="190"/>
    </location>
</feature>
<proteinExistence type="predicted"/>
<name>A0ABN1GBZ7_9ACTN</name>
<keyword evidence="1" id="KW-0472">Membrane</keyword>
<protein>
    <recommendedName>
        <fullName evidence="4">DUF4386 domain-containing protein</fullName>
    </recommendedName>
</protein>
<dbReference type="RefSeq" id="WP_344601822.1">
    <property type="nucleotide sequence ID" value="NZ_BAAAHE010000007.1"/>
</dbReference>